<keyword evidence="2" id="KW-1185">Reference proteome</keyword>
<dbReference type="SUPFAM" id="SSF54909">
    <property type="entry name" value="Dimeric alpha+beta barrel"/>
    <property type="match status" value="1"/>
</dbReference>
<evidence type="ECO:0000313" key="2">
    <source>
        <dbReference type="Proteomes" id="UP000028725"/>
    </source>
</evidence>
<evidence type="ECO:0000313" key="1">
    <source>
        <dbReference type="EMBL" id="KFE66319.1"/>
    </source>
</evidence>
<dbReference type="Proteomes" id="UP000028725">
    <property type="component" value="Unassembled WGS sequence"/>
</dbReference>
<evidence type="ECO:0008006" key="3">
    <source>
        <dbReference type="Google" id="ProtNLM"/>
    </source>
</evidence>
<dbReference type="AlphaFoldDB" id="A0A085WF56"/>
<organism evidence="1 2">
    <name type="scientific">Hyalangium minutum</name>
    <dbReference type="NCBI Taxonomy" id="394096"/>
    <lineage>
        <taxon>Bacteria</taxon>
        <taxon>Pseudomonadati</taxon>
        <taxon>Myxococcota</taxon>
        <taxon>Myxococcia</taxon>
        <taxon>Myxococcales</taxon>
        <taxon>Cystobacterineae</taxon>
        <taxon>Archangiaceae</taxon>
        <taxon>Hyalangium</taxon>
    </lineage>
</organism>
<dbReference type="RefSeq" id="WP_044192106.1">
    <property type="nucleotide sequence ID" value="NZ_JMCB01000010.1"/>
</dbReference>
<dbReference type="PIRSF" id="PIRSF007028">
    <property type="entry name" value="UCP007028"/>
    <property type="match status" value="1"/>
</dbReference>
<dbReference type="STRING" id="394096.DB31_0792"/>
<comment type="caution">
    <text evidence="1">The sequence shown here is derived from an EMBL/GenBank/DDBJ whole genome shotgun (WGS) entry which is preliminary data.</text>
</comment>
<dbReference type="OrthoDB" id="9792392at2"/>
<protein>
    <recommendedName>
        <fullName evidence="3">RNA signal recognition particle 4.5S RNA</fullName>
    </recommendedName>
</protein>
<dbReference type="InterPro" id="IPR009874">
    <property type="entry name" value="DUF1428"/>
</dbReference>
<reference evidence="1 2" key="1">
    <citation type="submission" date="2014-04" db="EMBL/GenBank/DDBJ databases">
        <title>Genome assembly of Hyalangium minutum DSM 14724.</title>
        <authorList>
            <person name="Sharma G."/>
            <person name="Subramanian S."/>
        </authorList>
    </citation>
    <scope>NUCLEOTIDE SEQUENCE [LARGE SCALE GENOMIC DNA]</scope>
    <source>
        <strain evidence="1 2">DSM 14724</strain>
    </source>
</reference>
<name>A0A085WF56_9BACT</name>
<dbReference type="InterPro" id="IPR011008">
    <property type="entry name" value="Dimeric_a/b-barrel"/>
</dbReference>
<proteinExistence type="predicted"/>
<sequence>MATYVDGFIIPIKKANLKAYKKMATIGRKVWMEHGALQYFECIGDDLQEKMGMPFKKMCKLKPDETLAFSFIIYKSKADRNRVNKLVHADPRMQPEQYKTFKMPFDMKRFSFGGFKTIVQG</sequence>
<accession>A0A085WF56</accession>
<dbReference type="Gene3D" id="3.30.70.100">
    <property type="match status" value="1"/>
</dbReference>
<dbReference type="Pfam" id="PF07237">
    <property type="entry name" value="DUF1428"/>
    <property type="match status" value="1"/>
</dbReference>
<dbReference type="EMBL" id="JMCB01000010">
    <property type="protein sequence ID" value="KFE66319.1"/>
    <property type="molecule type" value="Genomic_DNA"/>
</dbReference>
<gene>
    <name evidence="1" type="ORF">DB31_0792</name>
</gene>